<dbReference type="OrthoDB" id="4105987at2759"/>
<dbReference type="GO" id="GO:0009251">
    <property type="term" value="P:glucan catabolic process"/>
    <property type="evidence" value="ECO:0007669"/>
    <property type="project" value="TreeGrafter"/>
</dbReference>
<dbReference type="EMBL" id="KN847318">
    <property type="protein sequence ID" value="KIW59679.1"/>
    <property type="molecule type" value="Genomic_DNA"/>
</dbReference>
<keyword evidence="3" id="KW-0964">Secreted</keyword>
<dbReference type="PANTHER" id="PTHR31297">
    <property type="entry name" value="GLUCAN ENDO-1,6-BETA-GLUCOSIDASE B"/>
    <property type="match status" value="1"/>
</dbReference>
<dbReference type="GeneID" id="25326022"/>
<dbReference type="InterPro" id="IPR017853">
    <property type="entry name" value="GH"/>
</dbReference>
<evidence type="ECO:0000256" key="2">
    <source>
        <dbReference type="ARBA" id="ARBA00005641"/>
    </source>
</evidence>
<evidence type="ECO:0000256" key="7">
    <source>
        <dbReference type="ARBA" id="ARBA00023277"/>
    </source>
</evidence>
<dbReference type="Proteomes" id="UP000054342">
    <property type="component" value="Unassembled WGS sequence"/>
</dbReference>
<sequence>MSGGLISADNRWPGSEPFGERTYPVFVSEWSLLVADDLERTSDWDSTKDANKDFYRKFWTAQVVSYEKTAQGWVFWTWKTTGLNDPRWDYQMAVNAGIIDKNIDNAYTMGACS</sequence>
<evidence type="ECO:0000256" key="4">
    <source>
        <dbReference type="ARBA" id="ARBA00022729"/>
    </source>
</evidence>
<dbReference type="PANTHER" id="PTHR31297:SF39">
    <property type="entry name" value="GLUCAN ENDO-1,6-BETA-GLUCOSIDASE B"/>
    <property type="match status" value="1"/>
</dbReference>
<accession>A0A0D2FHN3</accession>
<reference evidence="10 11" key="1">
    <citation type="submission" date="2015-01" db="EMBL/GenBank/DDBJ databases">
        <title>The Genome Sequence of Exophiala xenobiotica CBS118157.</title>
        <authorList>
            <consortium name="The Broad Institute Genomics Platform"/>
            <person name="Cuomo C."/>
            <person name="de Hoog S."/>
            <person name="Gorbushina A."/>
            <person name="Stielow B."/>
            <person name="Teixiera M."/>
            <person name="Abouelleil A."/>
            <person name="Chapman S.B."/>
            <person name="Priest M."/>
            <person name="Young S.K."/>
            <person name="Wortman J."/>
            <person name="Nusbaum C."/>
            <person name="Birren B."/>
        </authorList>
    </citation>
    <scope>NUCLEOTIDE SEQUENCE [LARGE SCALE GENOMIC DNA]</scope>
    <source>
        <strain evidence="10 11">CBS 118157</strain>
    </source>
</reference>
<keyword evidence="8" id="KW-0326">Glycosidase</keyword>
<keyword evidence="11" id="KW-1185">Reference proteome</keyword>
<dbReference type="SUPFAM" id="SSF51445">
    <property type="entry name" value="(Trans)glycosidases"/>
    <property type="match status" value="1"/>
</dbReference>
<dbReference type="GO" id="GO:0004338">
    <property type="term" value="F:glucan exo-1,3-beta-glucosidase activity"/>
    <property type="evidence" value="ECO:0007669"/>
    <property type="project" value="TreeGrafter"/>
</dbReference>
<evidence type="ECO:0000313" key="10">
    <source>
        <dbReference type="EMBL" id="KIW59679.1"/>
    </source>
</evidence>
<dbReference type="GO" id="GO:0005576">
    <property type="term" value="C:extracellular region"/>
    <property type="evidence" value="ECO:0007669"/>
    <property type="project" value="UniProtKB-SubCell"/>
</dbReference>
<organism evidence="10 11">
    <name type="scientific">Exophiala xenobiotica</name>
    <dbReference type="NCBI Taxonomy" id="348802"/>
    <lineage>
        <taxon>Eukaryota</taxon>
        <taxon>Fungi</taxon>
        <taxon>Dikarya</taxon>
        <taxon>Ascomycota</taxon>
        <taxon>Pezizomycotina</taxon>
        <taxon>Eurotiomycetes</taxon>
        <taxon>Chaetothyriomycetidae</taxon>
        <taxon>Chaetothyriales</taxon>
        <taxon>Herpotrichiellaceae</taxon>
        <taxon>Exophiala</taxon>
    </lineage>
</organism>
<evidence type="ECO:0000256" key="5">
    <source>
        <dbReference type="ARBA" id="ARBA00022801"/>
    </source>
</evidence>
<comment type="subcellular location">
    <subcellularLocation>
        <location evidence="1">Secreted</location>
    </subcellularLocation>
</comment>
<evidence type="ECO:0000256" key="9">
    <source>
        <dbReference type="ARBA" id="ARBA00023326"/>
    </source>
</evidence>
<proteinExistence type="inferred from homology"/>
<gene>
    <name evidence="10" type="ORF">PV05_04114</name>
</gene>
<dbReference type="RefSeq" id="XP_013320263.1">
    <property type="nucleotide sequence ID" value="XM_013464809.1"/>
</dbReference>
<keyword evidence="7" id="KW-0119">Carbohydrate metabolism</keyword>
<evidence type="ECO:0000256" key="8">
    <source>
        <dbReference type="ARBA" id="ARBA00023295"/>
    </source>
</evidence>
<evidence type="ECO:0000313" key="11">
    <source>
        <dbReference type="Proteomes" id="UP000054342"/>
    </source>
</evidence>
<keyword evidence="5" id="KW-0378">Hydrolase</keyword>
<dbReference type="STRING" id="348802.A0A0D2FHN3"/>
<evidence type="ECO:0000256" key="3">
    <source>
        <dbReference type="ARBA" id="ARBA00022525"/>
    </source>
</evidence>
<name>A0A0D2FHN3_9EURO</name>
<keyword evidence="6" id="KW-0325">Glycoprotein</keyword>
<dbReference type="InterPro" id="IPR050386">
    <property type="entry name" value="Glycosyl_hydrolase_5"/>
</dbReference>
<dbReference type="GO" id="GO:0009986">
    <property type="term" value="C:cell surface"/>
    <property type="evidence" value="ECO:0007669"/>
    <property type="project" value="TreeGrafter"/>
</dbReference>
<dbReference type="Gene3D" id="3.20.20.80">
    <property type="entry name" value="Glycosidases"/>
    <property type="match status" value="1"/>
</dbReference>
<keyword evidence="9" id="KW-0624">Polysaccharide degradation</keyword>
<evidence type="ECO:0000256" key="6">
    <source>
        <dbReference type="ARBA" id="ARBA00023180"/>
    </source>
</evidence>
<keyword evidence="4" id="KW-0732">Signal</keyword>
<dbReference type="AlphaFoldDB" id="A0A0D2FHN3"/>
<comment type="similarity">
    <text evidence="2">Belongs to the glycosyl hydrolase 5 (cellulase A) family.</text>
</comment>
<dbReference type="HOGENOM" id="CLU_2133555_0_0_1"/>
<protein>
    <submittedName>
        <fullName evidence="10">Uncharacterized protein</fullName>
    </submittedName>
</protein>
<evidence type="ECO:0000256" key="1">
    <source>
        <dbReference type="ARBA" id="ARBA00004613"/>
    </source>
</evidence>